<keyword evidence="2" id="KW-1185">Reference proteome</keyword>
<reference evidence="1 2" key="1">
    <citation type="submission" date="2017-03" db="EMBL/GenBank/DDBJ databases">
        <title>Foreign affairs: Plasmid Transfer between Roseobacters and Rhizobia.</title>
        <authorList>
            <person name="Bartling P."/>
            <person name="Bunk B."/>
            <person name="Overmann J."/>
            <person name="Brinkmann H."/>
            <person name="Petersen J."/>
        </authorList>
    </citation>
    <scope>NUCLEOTIDE SEQUENCE [LARGE SCALE GENOMIC DNA]</scope>
    <source>
        <strain evidence="1 2">MACL11</strain>
    </source>
</reference>
<proteinExistence type="predicted"/>
<name>A0A1U9Z2H8_9HYPH</name>
<dbReference type="AlphaFoldDB" id="A0A1U9Z2H8"/>
<organism evidence="1 2">
    <name type="scientific">Martelella mediterranea DSM 17316</name>
    <dbReference type="NCBI Taxonomy" id="1122214"/>
    <lineage>
        <taxon>Bacteria</taxon>
        <taxon>Pseudomonadati</taxon>
        <taxon>Pseudomonadota</taxon>
        <taxon>Alphaproteobacteria</taxon>
        <taxon>Hyphomicrobiales</taxon>
        <taxon>Aurantimonadaceae</taxon>
        <taxon>Martelella</taxon>
    </lineage>
</organism>
<evidence type="ECO:0000313" key="2">
    <source>
        <dbReference type="Proteomes" id="UP000191135"/>
    </source>
</evidence>
<evidence type="ECO:0000313" key="1">
    <source>
        <dbReference type="EMBL" id="AQZ51899.1"/>
    </source>
</evidence>
<sequence>MTLRLDSTEQTKVSDSWTPEGETYLQLSTTQTSVLVEVQARLDGAADHATIARLHKTSSPMVRLPPFPSLKLVMIGNKGGEQVTVVDYTP</sequence>
<dbReference type="KEGG" id="mmed:Mame_02573"/>
<dbReference type="EMBL" id="CP020330">
    <property type="protein sequence ID" value="AQZ51899.1"/>
    <property type="molecule type" value="Genomic_DNA"/>
</dbReference>
<protein>
    <submittedName>
        <fullName evidence="1">Uncharacterized protein</fullName>
    </submittedName>
</protein>
<gene>
    <name evidence="1" type="ORF">Mame_02573</name>
</gene>
<dbReference type="RefSeq" id="WP_155122110.1">
    <property type="nucleotide sequence ID" value="NZ_AQWH01000023.1"/>
</dbReference>
<dbReference type="Proteomes" id="UP000191135">
    <property type="component" value="Chromosome"/>
</dbReference>
<dbReference type="STRING" id="1122214.Mame_02573"/>
<accession>A0A1U9Z2H8</accession>